<organism evidence="2 3">
    <name type="scientific">Perca flavescens</name>
    <name type="common">American yellow perch</name>
    <name type="synonym">Morone flavescens</name>
    <dbReference type="NCBI Taxonomy" id="8167"/>
    <lineage>
        <taxon>Eukaryota</taxon>
        <taxon>Metazoa</taxon>
        <taxon>Chordata</taxon>
        <taxon>Craniata</taxon>
        <taxon>Vertebrata</taxon>
        <taxon>Euteleostomi</taxon>
        <taxon>Actinopterygii</taxon>
        <taxon>Neopterygii</taxon>
        <taxon>Teleostei</taxon>
        <taxon>Neoteleostei</taxon>
        <taxon>Acanthomorphata</taxon>
        <taxon>Eupercaria</taxon>
        <taxon>Perciformes</taxon>
        <taxon>Percoidei</taxon>
        <taxon>Percidae</taxon>
        <taxon>Percinae</taxon>
        <taxon>Perca</taxon>
    </lineage>
</organism>
<feature type="region of interest" description="Disordered" evidence="1">
    <location>
        <begin position="1"/>
        <end position="23"/>
    </location>
</feature>
<evidence type="ECO:0000313" key="3">
    <source>
        <dbReference type="Proteomes" id="UP000295070"/>
    </source>
</evidence>
<reference evidence="2 3" key="1">
    <citation type="submission" date="2019-01" db="EMBL/GenBank/DDBJ databases">
        <title>A chromosome-scale genome assembly of the yellow perch, Perca flavescens.</title>
        <authorList>
            <person name="Feron R."/>
            <person name="Morvezen R."/>
            <person name="Bestin A."/>
            <person name="Haffray P."/>
            <person name="Klopp C."/>
            <person name="Zahm M."/>
            <person name="Cabau C."/>
            <person name="Roques C."/>
            <person name="Donnadieu C."/>
            <person name="Bouchez O."/>
            <person name="Christie M."/>
            <person name="Larson W."/>
            <person name="Guiguen Y."/>
        </authorList>
    </citation>
    <scope>NUCLEOTIDE SEQUENCE [LARGE SCALE GENOMIC DNA]</scope>
    <source>
        <strain evidence="2">YP-PL-M2</strain>
        <tissue evidence="2">Blood</tissue>
    </source>
</reference>
<name>A0A484CPJ7_PERFV</name>
<evidence type="ECO:0000313" key="2">
    <source>
        <dbReference type="EMBL" id="TDH04025.1"/>
    </source>
</evidence>
<comment type="caution">
    <text evidence="2">The sequence shown here is derived from an EMBL/GenBank/DDBJ whole genome shotgun (WGS) entry which is preliminary data.</text>
</comment>
<keyword evidence="3" id="KW-1185">Reference proteome</keyword>
<dbReference type="Proteomes" id="UP000295070">
    <property type="component" value="Chromosome 14"/>
</dbReference>
<proteinExistence type="predicted"/>
<gene>
    <name evidence="2" type="ORF">EPR50_G00148250</name>
</gene>
<sequence>MSRCKNVKRAPACKQPNRGSSVTSHCTCVSGDHQNRCNFKPRHTGQSHSVTVPLRTAQQHDTANCSSSPERVCASLQLLDISHEVKKDWDHQTVLERIRDGFGEHIPDDVSSKRGLVLHCWQSHCSELGTRRSTTKLPLSDIADTELLEKVRKDQIQRHPDSFRPLFCYELWMIFSAFVSLQKGATRELLRRWSLLSGGTISKMQKKKGHPN</sequence>
<accession>A0A484CPJ7</accession>
<protein>
    <submittedName>
        <fullName evidence="2">Uncharacterized protein</fullName>
    </submittedName>
</protein>
<evidence type="ECO:0000256" key="1">
    <source>
        <dbReference type="SAM" id="MobiDB-lite"/>
    </source>
</evidence>
<dbReference type="EMBL" id="SCKG01000014">
    <property type="protein sequence ID" value="TDH04025.1"/>
    <property type="molecule type" value="Genomic_DNA"/>
</dbReference>
<dbReference type="AlphaFoldDB" id="A0A484CPJ7"/>